<keyword evidence="1" id="KW-0813">Transport</keyword>
<dbReference type="Gene3D" id="3.40.50.300">
    <property type="entry name" value="P-loop containing nucleotide triphosphate hydrolases"/>
    <property type="match status" value="1"/>
</dbReference>
<gene>
    <name evidence="6" type="ORF">E4680_01200</name>
</gene>
<evidence type="ECO:0000313" key="7">
    <source>
        <dbReference type="Proteomes" id="UP000297890"/>
    </source>
</evidence>
<organism evidence="6 7">
    <name type="scientific">Candidatus Macondimonas diazotrophica</name>
    <dbReference type="NCBI Taxonomy" id="2305248"/>
    <lineage>
        <taxon>Bacteria</taxon>
        <taxon>Pseudomonadati</taxon>
        <taxon>Pseudomonadota</taxon>
        <taxon>Gammaproteobacteria</taxon>
        <taxon>Chromatiales</taxon>
        <taxon>Ectothiorhodospiraceae</taxon>
        <taxon>Candidatus Macondimonas</taxon>
    </lineage>
</organism>
<dbReference type="PROSITE" id="PS00211">
    <property type="entry name" value="ABC_TRANSPORTER_1"/>
    <property type="match status" value="1"/>
</dbReference>
<sequence length="227" mass="24348">MLCLKGVRHGYPEPGGWHVVLDDAALSISAGETVALVGRSGSGKSTLLNLISGIDRPQAGIVSVGGVDITALSEHKRTLLRRRRIGFVFQFFNLLPTLTVAENLRLPLQLLGRSGAAAERAVAELLEAVDLTGYGPRFPDTLSGGEQQRVAVARALIHEPDLILADEPTGNLDPATGNRVVEMLDRLVRQRGKTLILVTHSPDLARHADRILRLQDGRLVTEAPAAA</sequence>
<evidence type="ECO:0000256" key="2">
    <source>
        <dbReference type="ARBA" id="ARBA00022741"/>
    </source>
</evidence>
<dbReference type="GO" id="GO:0005524">
    <property type="term" value="F:ATP binding"/>
    <property type="evidence" value="ECO:0007669"/>
    <property type="project" value="UniProtKB-KW"/>
</dbReference>
<evidence type="ECO:0000256" key="1">
    <source>
        <dbReference type="ARBA" id="ARBA00022448"/>
    </source>
</evidence>
<dbReference type="PANTHER" id="PTHR24220">
    <property type="entry name" value="IMPORT ATP-BINDING PROTEIN"/>
    <property type="match status" value="1"/>
</dbReference>
<name>A0A4Z0FCK7_9GAMM</name>
<comment type="caution">
    <text evidence="6">The sequence shown here is derived from an EMBL/GenBank/DDBJ whole genome shotgun (WGS) entry which is preliminary data.</text>
</comment>
<dbReference type="InterPro" id="IPR017871">
    <property type="entry name" value="ABC_transporter-like_CS"/>
</dbReference>
<dbReference type="PANTHER" id="PTHR24220:SF685">
    <property type="entry name" value="ABC TRANSPORTER RELATED"/>
    <property type="match status" value="1"/>
</dbReference>
<evidence type="ECO:0000259" key="5">
    <source>
        <dbReference type="PROSITE" id="PS50893"/>
    </source>
</evidence>
<dbReference type="SUPFAM" id="SSF52540">
    <property type="entry name" value="P-loop containing nucleoside triphosphate hydrolases"/>
    <property type="match status" value="1"/>
</dbReference>
<evidence type="ECO:0000256" key="4">
    <source>
        <dbReference type="ARBA" id="ARBA00038388"/>
    </source>
</evidence>
<dbReference type="EMBL" id="SRIO01000001">
    <property type="protein sequence ID" value="TFZ84258.1"/>
    <property type="molecule type" value="Genomic_DNA"/>
</dbReference>
<dbReference type="InterPro" id="IPR003439">
    <property type="entry name" value="ABC_transporter-like_ATP-bd"/>
</dbReference>
<reference evidence="6 7" key="1">
    <citation type="journal article" date="2019" name="ISME J.">
        <title>Candidatus Macondimonas diazotrophica, a novel gammaproteobacterial genus dominating crude-oil-contaminated coastal sediments.</title>
        <authorList>
            <person name="Karthikeyan S."/>
            <person name="Konstantinidis K."/>
        </authorList>
    </citation>
    <scope>NUCLEOTIDE SEQUENCE [LARGE SCALE GENOMIC DNA]</scope>
    <source>
        <strain evidence="6 7">KTK01</strain>
    </source>
</reference>
<dbReference type="InterPro" id="IPR015854">
    <property type="entry name" value="ABC_transpr_LolD-like"/>
</dbReference>
<evidence type="ECO:0000313" key="6">
    <source>
        <dbReference type="EMBL" id="TFZ84258.1"/>
    </source>
</evidence>
<dbReference type="AlphaFoldDB" id="A0A4Z0FCK7"/>
<dbReference type="InterPro" id="IPR017911">
    <property type="entry name" value="MacB-like_ATP-bd"/>
</dbReference>
<dbReference type="OrthoDB" id="66958at2"/>
<keyword evidence="2" id="KW-0547">Nucleotide-binding</keyword>
<dbReference type="GO" id="GO:0022857">
    <property type="term" value="F:transmembrane transporter activity"/>
    <property type="evidence" value="ECO:0007669"/>
    <property type="project" value="TreeGrafter"/>
</dbReference>
<evidence type="ECO:0000256" key="3">
    <source>
        <dbReference type="ARBA" id="ARBA00022840"/>
    </source>
</evidence>
<comment type="similarity">
    <text evidence="4">Belongs to the ABC transporter superfamily. Macrolide exporter (TC 3.A.1.122) family.</text>
</comment>
<accession>A0A4Z0FCK7</accession>
<dbReference type="Proteomes" id="UP000297890">
    <property type="component" value="Unassembled WGS sequence"/>
</dbReference>
<dbReference type="CDD" id="cd03255">
    <property type="entry name" value="ABC_MJ0796_LolCDE_FtsE"/>
    <property type="match status" value="1"/>
</dbReference>
<dbReference type="FunFam" id="3.40.50.300:FF:000032">
    <property type="entry name" value="Export ABC transporter ATP-binding protein"/>
    <property type="match status" value="1"/>
</dbReference>
<keyword evidence="7" id="KW-1185">Reference proteome</keyword>
<dbReference type="InterPro" id="IPR003593">
    <property type="entry name" value="AAA+_ATPase"/>
</dbReference>
<proteinExistence type="inferred from homology"/>
<feature type="domain" description="ABC transporter" evidence="5">
    <location>
        <begin position="2"/>
        <end position="227"/>
    </location>
</feature>
<protein>
    <submittedName>
        <fullName evidence="6">ABC transporter ATP-binding protein</fullName>
    </submittedName>
</protein>
<dbReference type="InterPro" id="IPR027417">
    <property type="entry name" value="P-loop_NTPase"/>
</dbReference>
<dbReference type="GO" id="GO:0005886">
    <property type="term" value="C:plasma membrane"/>
    <property type="evidence" value="ECO:0007669"/>
    <property type="project" value="TreeGrafter"/>
</dbReference>
<keyword evidence="3 6" id="KW-0067">ATP-binding</keyword>
<dbReference type="GO" id="GO:1902495">
    <property type="term" value="C:transmembrane transporter complex"/>
    <property type="evidence" value="ECO:0007669"/>
    <property type="project" value="UniProtKB-ARBA"/>
</dbReference>
<dbReference type="GO" id="GO:0016887">
    <property type="term" value="F:ATP hydrolysis activity"/>
    <property type="evidence" value="ECO:0007669"/>
    <property type="project" value="InterPro"/>
</dbReference>
<dbReference type="SMART" id="SM00382">
    <property type="entry name" value="AAA"/>
    <property type="match status" value="1"/>
</dbReference>
<dbReference type="Pfam" id="PF00005">
    <property type="entry name" value="ABC_tran"/>
    <property type="match status" value="1"/>
</dbReference>
<dbReference type="PROSITE" id="PS50893">
    <property type="entry name" value="ABC_TRANSPORTER_2"/>
    <property type="match status" value="1"/>
</dbReference>